<feature type="compositionally biased region" description="Pro residues" evidence="9">
    <location>
        <begin position="459"/>
        <end position="473"/>
    </location>
</feature>
<dbReference type="GO" id="GO:0006508">
    <property type="term" value="P:proteolysis"/>
    <property type="evidence" value="ECO:0007669"/>
    <property type="project" value="UniProtKB-KW"/>
</dbReference>
<evidence type="ECO:0000256" key="4">
    <source>
        <dbReference type="ARBA" id="ARBA00022670"/>
    </source>
</evidence>
<evidence type="ECO:0000256" key="2">
    <source>
        <dbReference type="ARBA" id="ARBA00011073"/>
    </source>
</evidence>
<feature type="region of interest" description="Disordered" evidence="9">
    <location>
        <begin position="454"/>
        <end position="481"/>
    </location>
</feature>
<dbReference type="Proteomes" id="UP000319432">
    <property type="component" value="Chromosome"/>
</dbReference>
<dbReference type="OrthoDB" id="9798386at2"/>
<dbReference type="GO" id="GO:0005576">
    <property type="term" value="C:extracellular region"/>
    <property type="evidence" value="ECO:0007669"/>
    <property type="project" value="UniProtKB-SubCell"/>
</dbReference>
<dbReference type="InterPro" id="IPR015500">
    <property type="entry name" value="Peptidase_S8_subtilisin-rel"/>
</dbReference>
<reference evidence="12 13" key="1">
    <citation type="submission" date="2018-11" db="EMBL/GenBank/DDBJ databases">
        <title>Phylogenetic determinants of toxin gene distribution in genomes of Brevibacillus laterosporus.</title>
        <authorList>
            <person name="Glare T.R."/>
            <person name="Durrant A."/>
            <person name="Berry C."/>
            <person name="Palma L."/>
            <person name="Ormskirk M."/>
            <person name="Cox M.O."/>
        </authorList>
    </citation>
    <scope>NUCLEOTIDE SEQUENCE [LARGE SCALE GENOMIC DNA]</scope>
    <source>
        <strain evidence="12 13">1821L</strain>
    </source>
</reference>
<dbReference type="AlphaFoldDB" id="A0A518V8N3"/>
<gene>
    <name evidence="12" type="ORF">EEL30_14105</name>
</gene>
<evidence type="ECO:0000259" key="10">
    <source>
        <dbReference type="Pfam" id="PF00082"/>
    </source>
</evidence>
<dbReference type="Pfam" id="PF22148">
    <property type="entry name" value="Fervidolysin_NPro-like"/>
    <property type="match status" value="1"/>
</dbReference>
<keyword evidence="3" id="KW-0964">Secreted</keyword>
<dbReference type="PROSITE" id="PS51892">
    <property type="entry name" value="SUBTILASE"/>
    <property type="match status" value="1"/>
</dbReference>
<protein>
    <submittedName>
        <fullName evidence="12">Peptidase S8</fullName>
    </submittedName>
</protein>
<name>A0A518V8N3_BRELA</name>
<feature type="domain" description="Peptidase S8/S53" evidence="10">
    <location>
        <begin position="195"/>
        <end position="438"/>
    </location>
</feature>
<evidence type="ECO:0000313" key="12">
    <source>
        <dbReference type="EMBL" id="QDX93329.1"/>
    </source>
</evidence>
<evidence type="ECO:0000256" key="8">
    <source>
        <dbReference type="RuleBase" id="RU003355"/>
    </source>
</evidence>
<accession>A0A518V8N3</accession>
<dbReference type="PANTHER" id="PTHR43806:SF11">
    <property type="entry name" value="CEREVISIN-RELATED"/>
    <property type="match status" value="1"/>
</dbReference>
<dbReference type="PROSITE" id="PS00136">
    <property type="entry name" value="SUBTILASE_ASP"/>
    <property type="match status" value="1"/>
</dbReference>
<feature type="domain" description="Fervidolysin-like N-terminal prodomain" evidence="11">
    <location>
        <begin position="86"/>
        <end position="158"/>
    </location>
</feature>
<dbReference type="GO" id="GO:0004252">
    <property type="term" value="F:serine-type endopeptidase activity"/>
    <property type="evidence" value="ECO:0007669"/>
    <property type="project" value="UniProtKB-UniRule"/>
</dbReference>
<feature type="active site" description="Charge relay system" evidence="7">
    <location>
        <position position="236"/>
    </location>
</feature>
<keyword evidence="6 7" id="KW-0720">Serine protease</keyword>
<dbReference type="PANTHER" id="PTHR43806">
    <property type="entry name" value="PEPTIDASE S8"/>
    <property type="match status" value="1"/>
</dbReference>
<dbReference type="PRINTS" id="PR00723">
    <property type="entry name" value="SUBTILISIN"/>
</dbReference>
<keyword evidence="4 7" id="KW-0645">Protease</keyword>
<dbReference type="EMBL" id="CP033464">
    <property type="protein sequence ID" value="QDX93329.1"/>
    <property type="molecule type" value="Genomic_DNA"/>
</dbReference>
<feature type="region of interest" description="Disordered" evidence="9">
    <location>
        <begin position="29"/>
        <end position="52"/>
    </location>
</feature>
<evidence type="ECO:0000256" key="6">
    <source>
        <dbReference type="ARBA" id="ARBA00022825"/>
    </source>
</evidence>
<comment type="similarity">
    <text evidence="2 7 8">Belongs to the peptidase S8 family.</text>
</comment>
<evidence type="ECO:0000313" key="13">
    <source>
        <dbReference type="Proteomes" id="UP000319432"/>
    </source>
</evidence>
<organism evidence="12 13">
    <name type="scientific">Brevibacillus laterosporus</name>
    <name type="common">Bacillus laterosporus</name>
    <dbReference type="NCBI Taxonomy" id="1465"/>
    <lineage>
        <taxon>Bacteria</taxon>
        <taxon>Bacillati</taxon>
        <taxon>Bacillota</taxon>
        <taxon>Bacilli</taxon>
        <taxon>Bacillales</taxon>
        <taxon>Paenibacillaceae</taxon>
        <taxon>Brevibacillus</taxon>
    </lineage>
</organism>
<evidence type="ECO:0000256" key="1">
    <source>
        <dbReference type="ARBA" id="ARBA00004613"/>
    </source>
</evidence>
<dbReference type="Gene3D" id="3.40.50.200">
    <property type="entry name" value="Peptidase S8/S53 domain"/>
    <property type="match status" value="1"/>
</dbReference>
<evidence type="ECO:0000259" key="11">
    <source>
        <dbReference type="Pfam" id="PF22148"/>
    </source>
</evidence>
<dbReference type="InterPro" id="IPR000209">
    <property type="entry name" value="Peptidase_S8/S53_dom"/>
</dbReference>
<proteinExistence type="inferred from homology"/>
<evidence type="ECO:0000256" key="7">
    <source>
        <dbReference type="PROSITE-ProRule" id="PRU01240"/>
    </source>
</evidence>
<dbReference type="Pfam" id="PF00082">
    <property type="entry name" value="Peptidase_S8"/>
    <property type="match status" value="1"/>
</dbReference>
<keyword evidence="13" id="KW-1185">Reference proteome</keyword>
<dbReference type="InterPro" id="IPR023828">
    <property type="entry name" value="Peptidase_S8_Ser-AS"/>
</dbReference>
<dbReference type="CDD" id="cd07484">
    <property type="entry name" value="Peptidases_S8_Thermitase_like"/>
    <property type="match status" value="1"/>
</dbReference>
<feature type="active site" description="Charge relay system" evidence="7">
    <location>
        <position position="390"/>
    </location>
</feature>
<dbReference type="PROSITE" id="PS00138">
    <property type="entry name" value="SUBTILASE_SER"/>
    <property type="match status" value="1"/>
</dbReference>
<feature type="active site" description="Charge relay system" evidence="7">
    <location>
        <position position="203"/>
    </location>
</feature>
<keyword evidence="5 7" id="KW-0378">Hydrolase</keyword>
<evidence type="ECO:0000256" key="9">
    <source>
        <dbReference type="SAM" id="MobiDB-lite"/>
    </source>
</evidence>
<evidence type="ECO:0000256" key="3">
    <source>
        <dbReference type="ARBA" id="ARBA00022525"/>
    </source>
</evidence>
<dbReference type="InterPro" id="IPR023827">
    <property type="entry name" value="Peptidase_S8_Asp-AS"/>
</dbReference>
<dbReference type="PROSITE" id="PS00137">
    <property type="entry name" value="SUBTILASE_HIS"/>
    <property type="match status" value="1"/>
</dbReference>
<sequence length="504" mass="55451">MKTIFTLLFVGLLAGVLFTGSHWLTPGKQMPQAMKAPTSRTLESNKEPPTVTQDEVQVPKINYVEQVRDMRRDMERRQHIKTIHHNKKDKSHYVEREVVVHFTPRPSKPELQKMLRRVDGFIKRDFNKAMIIKSRTLSTEQLMKYFAEHPDSVYAEPNYLLLPNKQPNDTYYKRYQWNLNQLGMEQSWEITQGSSQVIVAVVDTGVDLTHPEFKGKLVNGYNVLNSGKRPQDDNGHGTHVAGIIAARTNNKDGIAGISWNSKIMPIKAIGEDGSGSAIDIAQGIEWAVDHGASIINLSVGNYASSAVLKAACIYAYQNDVVLVAATGNDASDQPSFPAAFPEVIGVSAVDQDENLAEFSNYGKTVSLVAPGVDIPSTYIHKDYAALSGTSMACPHVAAVASLIRSVNPTLSNKQVRQILEKTATDLGTPGRDSSFGYGYINVKKALQQSQTGYATEPISPVPVPAPAPTPAPPSTGTKAPTTGFQRFLEELFGRYLQSFRIHQQ</sequence>
<evidence type="ECO:0000256" key="5">
    <source>
        <dbReference type="ARBA" id="ARBA00022801"/>
    </source>
</evidence>
<dbReference type="SUPFAM" id="SSF52743">
    <property type="entry name" value="Subtilisin-like"/>
    <property type="match status" value="1"/>
</dbReference>
<dbReference type="InterPro" id="IPR050131">
    <property type="entry name" value="Peptidase_S8_subtilisin-like"/>
</dbReference>
<dbReference type="InterPro" id="IPR022398">
    <property type="entry name" value="Peptidase_S8_His-AS"/>
</dbReference>
<dbReference type="InterPro" id="IPR034084">
    <property type="entry name" value="Thermitase-like_dom"/>
</dbReference>
<dbReference type="InterPro" id="IPR054399">
    <property type="entry name" value="Fervidolysin-like_N_prodom"/>
</dbReference>
<comment type="subcellular location">
    <subcellularLocation>
        <location evidence="1">Secreted</location>
    </subcellularLocation>
</comment>
<dbReference type="InterPro" id="IPR036852">
    <property type="entry name" value="Peptidase_S8/S53_dom_sf"/>
</dbReference>